<dbReference type="OrthoDB" id="5194807at2759"/>
<proteinExistence type="predicted"/>
<evidence type="ECO:0000256" key="1">
    <source>
        <dbReference type="SAM" id="Phobius"/>
    </source>
</evidence>
<dbReference type="AlphaFoldDB" id="A0A1Y2DLI5"/>
<accession>A0A1Y2DLI5</accession>
<keyword evidence="1" id="KW-0812">Transmembrane</keyword>
<evidence type="ECO:0000313" key="2">
    <source>
        <dbReference type="EMBL" id="ORY60019.1"/>
    </source>
</evidence>
<reference evidence="2 3" key="1">
    <citation type="submission" date="2016-07" db="EMBL/GenBank/DDBJ databases">
        <title>Pervasive Adenine N6-methylation of Active Genes in Fungi.</title>
        <authorList>
            <consortium name="DOE Joint Genome Institute"/>
            <person name="Mondo S.J."/>
            <person name="Dannebaum R.O."/>
            <person name="Kuo R.C."/>
            <person name="Labutti K."/>
            <person name="Haridas S."/>
            <person name="Kuo A."/>
            <person name="Salamov A."/>
            <person name="Ahrendt S.R."/>
            <person name="Lipzen A."/>
            <person name="Sullivan W."/>
            <person name="Andreopoulos W.B."/>
            <person name="Clum A."/>
            <person name="Lindquist E."/>
            <person name="Daum C."/>
            <person name="Ramamoorthy G.K."/>
            <person name="Gryganskyi A."/>
            <person name="Culley D."/>
            <person name="Magnuson J.K."/>
            <person name="James T.Y."/>
            <person name="O'Malley M.A."/>
            <person name="Stajich J.E."/>
            <person name="Spatafora J.W."/>
            <person name="Visel A."/>
            <person name="Grigoriev I.V."/>
        </authorList>
    </citation>
    <scope>NUCLEOTIDE SEQUENCE [LARGE SCALE GENOMIC DNA]</scope>
    <source>
        <strain evidence="2 3">CBS 129021</strain>
    </source>
</reference>
<evidence type="ECO:0008006" key="4">
    <source>
        <dbReference type="Google" id="ProtNLM"/>
    </source>
</evidence>
<dbReference type="RefSeq" id="XP_040712453.1">
    <property type="nucleotide sequence ID" value="XM_040860896.1"/>
</dbReference>
<name>A0A1Y2DLI5_9PEZI</name>
<dbReference type="Proteomes" id="UP000193689">
    <property type="component" value="Unassembled WGS sequence"/>
</dbReference>
<sequence>MPVRIPAARASEGVAFGLAGVGAFAPFYFMLPGAEERLASQTARWAPRWERNISYFAPPARTVAQRVEPRVGKTVKKIDDKLPLEKMTKSVDRRIKHGIDRFNKN</sequence>
<feature type="transmembrane region" description="Helical" evidence="1">
    <location>
        <begin position="13"/>
        <end position="31"/>
    </location>
</feature>
<keyword evidence="1" id="KW-0472">Membrane</keyword>
<organism evidence="2 3">
    <name type="scientific">Pseudomassariella vexata</name>
    <dbReference type="NCBI Taxonomy" id="1141098"/>
    <lineage>
        <taxon>Eukaryota</taxon>
        <taxon>Fungi</taxon>
        <taxon>Dikarya</taxon>
        <taxon>Ascomycota</taxon>
        <taxon>Pezizomycotina</taxon>
        <taxon>Sordariomycetes</taxon>
        <taxon>Xylariomycetidae</taxon>
        <taxon>Amphisphaeriales</taxon>
        <taxon>Pseudomassariaceae</taxon>
        <taxon>Pseudomassariella</taxon>
    </lineage>
</organism>
<keyword evidence="1" id="KW-1133">Transmembrane helix</keyword>
<dbReference type="GeneID" id="63777108"/>
<comment type="caution">
    <text evidence="2">The sequence shown here is derived from an EMBL/GenBank/DDBJ whole genome shotgun (WGS) entry which is preliminary data.</text>
</comment>
<gene>
    <name evidence="2" type="ORF">BCR38DRAFT_443647</name>
</gene>
<dbReference type="InParanoid" id="A0A1Y2DLI5"/>
<protein>
    <recommendedName>
        <fullName evidence="4">4-coumarate:coenzyme A ligase</fullName>
    </recommendedName>
</protein>
<dbReference type="EMBL" id="MCFJ01000012">
    <property type="protein sequence ID" value="ORY60019.1"/>
    <property type="molecule type" value="Genomic_DNA"/>
</dbReference>
<keyword evidence="3" id="KW-1185">Reference proteome</keyword>
<evidence type="ECO:0000313" key="3">
    <source>
        <dbReference type="Proteomes" id="UP000193689"/>
    </source>
</evidence>